<name>A0A1H8DFT7_9SPHI</name>
<feature type="domain" description="Signal transduction histidine kinase internal region" evidence="2">
    <location>
        <begin position="165"/>
        <end position="241"/>
    </location>
</feature>
<reference evidence="4" key="1">
    <citation type="submission" date="2016-10" db="EMBL/GenBank/DDBJ databases">
        <authorList>
            <person name="Varghese N."/>
            <person name="Submissions S."/>
        </authorList>
    </citation>
    <scope>NUCLEOTIDE SEQUENCE [LARGE SCALE GENOMIC DNA]</scope>
    <source>
        <strain evidence="4">Gh-48</strain>
    </source>
</reference>
<feature type="transmembrane region" description="Helical" evidence="1">
    <location>
        <begin position="6"/>
        <end position="26"/>
    </location>
</feature>
<keyword evidence="4" id="KW-1185">Reference proteome</keyword>
<feature type="transmembrane region" description="Helical" evidence="1">
    <location>
        <begin position="67"/>
        <end position="88"/>
    </location>
</feature>
<evidence type="ECO:0000313" key="3">
    <source>
        <dbReference type="EMBL" id="SEN05347.1"/>
    </source>
</evidence>
<proteinExistence type="predicted"/>
<keyword evidence="1" id="KW-0472">Membrane</keyword>
<organism evidence="3 4">
    <name type="scientific">Mucilaginibacter gossypiicola</name>
    <dbReference type="NCBI Taxonomy" id="551995"/>
    <lineage>
        <taxon>Bacteria</taxon>
        <taxon>Pseudomonadati</taxon>
        <taxon>Bacteroidota</taxon>
        <taxon>Sphingobacteriia</taxon>
        <taxon>Sphingobacteriales</taxon>
        <taxon>Sphingobacteriaceae</taxon>
        <taxon>Mucilaginibacter</taxon>
    </lineage>
</organism>
<feature type="transmembrane region" description="Helical" evidence="1">
    <location>
        <begin position="38"/>
        <end position="61"/>
    </location>
</feature>
<protein>
    <submittedName>
        <fullName evidence="3">Histidine kinase</fullName>
    </submittedName>
</protein>
<feature type="transmembrane region" description="Helical" evidence="1">
    <location>
        <begin position="109"/>
        <end position="130"/>
    </location>
</feature>
<dbReference type="GO" id="GO:0016020">
    <property type="term" value="C:membrane"/>
    <property type="evidence" value="ECO:0007669"/>
    <property type="project" value="InterPro"/>
</dbReference>
<accession>A0A1H8DFT7</accession>
<keyword evidence="1" id="KW-0812">Transmembrane</keyword>
<dbReference type="InterPro" id="IPR050640">
    <property type="entry name" value="Bact_2-comp_sensor_kinase"/>
</dbReference>
<keyword evidence="3" id="KW-0418">Kinase</keyword>
<dbReference type="InterPro" id="IPR010559">
    <property type="entry name" value="Sig_transdc_His_kin_internal"/>
</dbReference>
<dbReference type="Proteomes" id="UP000198942">
    <property type="component" value="Unassembled WGS sequence"/>
</dbReference>
<keyword evidence="1" id="KW-1133">Transmembrane helix</keyword>
<dbReference type="PANTHER" id="PTHR34220:SF7">
    <property type="entry name" value="SENSOR HISTIDINE KINASE YPDA"/>
    <property type="match status" value="1"/>
</dbReference>
<keyword evidence="3" id="KW-0808">Transferase</keyword>
<dbReference type="EMBL" id="FOCL01000002">
    <property type="protein sequence ID" value="SEN05347.1"/>
    <property type="molecule type" value="Genomic_DNA"/>
</dbReference>
<dbReference type="GO" id="GO:0000155">
    <property type="term" value="F:phosphorelay sensor kinase activity"/>
    <property type="evidence" value="ECO:0007669"/>
    <property type="project" value="InterPro"/>
</dbReference>
<dbReference type="AlphaFoldDB" id="A0A1H8DFT7"/>
<evidence type="ECO:0000259" key="2">
    <source>
        <dbReference type="Pfam" id="PF06580"/>
    </source>
</evidence>
<evidence type="ECO:0000313" key="4">
    <source>
        <dbReference type="Proteomes" id="UP000198942"/>
    </source>
</evidence>
<sequence length="352" mass="42176">MKKKVIIWHFFGWMIFALYEIGVVYITTGHFYRLADYVLFYILNIGLFYYNAYFVLPYSFAERDKSYLKAFMGIAAEIAIYLAVKLALDHLLDLERHIVRSYWEHAGKYLMLNLWRGLYFWSISTLYWSVARLIEYRQRDHIINQKRLAFEKEKAVLERDLVTAQNAYLHHQINPHFLFNSLSFIHNTFYEYSREAAKCVMLLSEIMHYTMLEPDSDGKKALRDELEQINNFITLNRYRFDFDLQLDIKITGEAEGCRIIPLVLLSLTENVFKHGNLKVPEKKASLSITISRHQELTFRSWNLKKNQTERRRIRSIGIENTIKRLEHSYPHQFKLNIHEEEESYELELKMQL</sequence>
<dbReference type="Pfam" id="PF06580">
    <property type="entry name" value="His_kinase"/>
    <property type="match status" value="1"/>
</dbReference>
<gene>
    <name evidence="3" type="ORF">SAMN05192574_102309</name>
</gene>
<dbReference type="PANTHER" id="PTHR34220">
    <property type="entry name" value="SENSOR HISTIDINE KINASE YPDA"/>
    <property type="match status" value="1"/>
</dbReference>
<dbReference type="STRING" id="551995.SAMN05192574_102309"/>
<evidence type="ECO:0000256" key="1">
    <source>
        <dbReference type="SAM" id="Phobius"/>
    </source>
</evidence>